<feature type="domain" description="Transposase zinc-binding" evidence="2">
    <location>
        <begin position="11"/>
        <end position="99"/>
    </location>
</feature>
<proteinExistence type="predicted"/>
<dbReference type="AlphaFoldDB" id="A0A5C8IEU1"/>
<accession>A0A5C8IEU1</accession>
<evidence type="ECO:0000259" key="1">
    <source>
        <dbReference type="Pfam" id="PF04986"/>
    </source>
</evidence>
<dbReference type="GO" id="GO:0003677">
    <property type="term" value="F:DNA binding"/>
    <property type="evidence" value="ECO:0007669"/>
    <property type="project" value="InterPro"/>
</dbReference>
<evidence type="ECO:0000313" key="4">
    <source>
        <dbReference type="Proteomes" id="UP000321926"/>
    </source>
</evidence>
<feature type="domain" description="Transposase IS801/IS1294" evidence="1">
    <location>
        <begin position="141"/>
        <end position="264"/>
    </location>
</feature>
<sequence length="264" mass="30213">MRARHEVAQVLEQHWPQVERHTGINSWQLRTLGAIMRCRTAAMGGHVDACPDCGSVRISYNSCRNRHCPKCQGRKREEWIRAREAELLPVPYFHLVFTLPEELNPLALLQPKAVYDTLFEAAWETLLTFARDPKHLGARPGMVAVLHTWGQTLSLHPHLHGIVPGGGLSEKGKWRGAPSKGRFLFPVKAMSRVFRAKYVEKLKERLPELDRSLVNSLFQKQWVVYAKRPFAGPESVVEYLGRYTHKIAISNHRLLKVEQEAVTF</sequence>
<name>A0A5C8IEU1_9BACT</name>
<dbReference type="EMBL" id="VRTY01000208">
    <property type="protein sequence ID" value="TXK18374.1"/>
    <property type="molecule type" value="Genomic_DNA"/>
</dbReference>
<dbReference type="Pfam" id="PF04986">
    <property type="entry name" value="Y2_Tnp"/>
    <property type="match status" value="1"/>
</dbReference>
<comment type="caution">
    <text evidence="3">The sequence shown here is derived from an EMBL/GenBank/DDBJ whole genome shotgun (WGS) entry which is preliminary data.</text>
</comment>
<gene>
    <name evidence="3" type="ORF">FVR03_24080</name>
</gene>
<dbReference type="RefSeq" id="WP_147924317.1">
    <property type="nucleotide sequence ID" value="NZ_VRTY01000208.1"/>
</dbReference>
<dbReference type="InterPro" id="IPR007069">
    <property type="entry name" value="Transposase_32"/>
</dbReference>
<dbReference type="GO" id="GO:0004803">
    <property type="term" value="F:transposase activity"/>
    <property type="evidence" value="ECO:0007669"/>
    <property type="project" value="InterPro"/>
</dbReference>
<dbReference type="OrthoDB" id="9791273at2"/>
<evidence type="ECO:0000259" key="2">
    <source>
        <dbReference type="Pfam" id="PF14319"/>
    </source>
</evidence>
<dbReference type="Pfam" id="PF14319">
    <property type="entry name" value="Zn_Tnp_IS91"/>
    <property type="match status" value="1"/>
</dbReference>
<organism evidence="3 4">
    <name type="scientific">Pontibacter qinzhouensis</name>
    <dbReference type="NCBI Taxonomy" id="2603253"/>
    <lineage>
        <taxon>Bacteria</taxon>
        <taxon>Pseudomonadati</taxon>
        <taxon>Bacteroidota</taxon>
        <taxon>Cytophagia</taxon>
        <taxon>Cytophagales</taxon>
        <taxon>Hymenobacteraceae</taxon>
        <taxon>Pontibacter</taxon>
    </lineage>
</organism>
<dbReference type="Proteomes" id="UP000321926">
    <property type="component" value="Unassembled WGS sequence"/>
</dbReference>
<protein>
    <submittedName>
        <fullName evidence="3">Transposase</fullName>
    </submittedName>
</protein>
<reference evidence="3 4" key="1">
    <citation type="submission" date="2019-08" db="EMBL/GenBank/DDBJ databases">
        <authorList>
            <person name="Shi S."/>
        </authorList>
    </citation>
    <scope>NUCLEOTIDE SEQUENCE [LARGE SCALE GENOMIC DNA]</scope>
    <source>
        <strain evidence="3 4">GY10130</strain>
    </source>
</reference>
<keyword evidence="4" id="KW-1185">Reference proteome</keyword>
<dbReference type="PANTHER" id="PTHR37023">
    <property type="entry name" value="TRANSPOSASE"/>
    <property type="match status" value="1"/>
</dbReference>
<evidence type="ECO:0000313" key="3">
    <source>
        <dbReference type="EMBL" id="TXK18374.1"/>
    </source>
</evidence>
<feature type="non-terminal residue" evidence="3">
    <location>
        <position position="264"/>
    </location>
</feature>
<dbReference type="InterPro" id="IPR026889">
    <property type="entry name" value="Zn_Tnp"/>
</dbReference>
<dbReference type="PANTHER" id="PTHR37023:SF1">
    <property type="entry name" value="ISSOD25 TRANSPOSASE TNPA_ISSOD25"/>
    <property type="match status" value="1"/>
</dbReference>
<dbReference type="GO" id="GO:0006313">
    <property type="term" value="P:DNA transposition"/>
    <property type="evidence" value="ECO:0007669"/>
    <property type="project" value="InterPro"/>
</dbReference>